<evidence type="ECO:0000313" key="2">
    <source>
        <dbReference type="Proteomes" id="UP001345963"/>
    </source>
</evidence>
<sequence length="116" mass="13094">LYLNPITNEGKQSLYGRGVPSKKGNNRQVKVLASVTEGSNISDNWHPILKVIRENASSWDRKLVKQQLEFYAESSAGRETTIPSDPVILYSTVYASSTLYVVMNIQSRYQFLVLPE</sequence>
<reference evidence="1 2" key="1">
    <citation type="submission" date="2021-07" db="EMBL/GenBank/DDBJ databases">
        <authorList>
            <person name="Palmer J.M."/>
        </authorList>
    </citation>
    <scope>NUCLEOTIDE SEQUENCE [LARGE SCALE GENOMIC DNA]</scope>
    <source>
        <strain evidence="1 2">AT_MEX2019</strain>
        <tissue evidence="1">Muscle</tissue>
    </source>
</reference>
<comment type="caution">
    <text evidence="1">The sequence shown here is derived from an EMBL/GenBank/DDBJ whole genome shotgun (WGS) entry which is preliminary data.</text>
</comment>
<keyword evidence="2" id="KW-1185">Reference proteome</keyword>
<feature type="non-terminal residue" evidence="1">
    <location>
        <position position="1"/>
    </location>
</feature>
<dbReference type="Proteomes" id="UP001345963">
    <property type="component" value="Unassembled WGS sequence"/>
</dbReference>
<gene>
    <name evidence="1" type="ORF">ATANTOWER_021239</name>
</gene>
<dbReference type="EMBL" id="JAHUTI010014380">
    <property type="protein sequence ID" value="MED6237240.1"/>
    <property type="molecule type" value="Genomic_DNA"/>
</dbReference>
<evidence type="ECO:0000313" key="1">
    <source>
        <dbReference type="EMBL" id="MED6237240.1"/>
    </source>
</evidence>
<name>A0ABU7AIN4_9TELE</name>
<proteinExistence type="predicted"/>
<accession>A0ABU7AIN4</accession>
<protein>
    <submittedName>
        <fullName evidence="1">Uncharacterized protein</fullName>
    </submittedName>
</protein>
<organism evidence="1 2">
    <name type="scientific">Ataeniobius toweri</name>
    <dbReference type="NCBI Taxonomy" id="208326"/>
    <lineage>
        <taxon>Eukaryota</taxon>
        <taxon>Metazoa</taxon>
        <taxon>Chordata</taxon>
        <taxon>Craniata</taxon>
        <taxon>Vertebrata</taxon>
        <taxon>Euteleostomi</taxon>
        <taxon>Actinopterygii</taxon>
        <taxon>Neopterygii</taxon>
        <taxon>Teleostei</taxon>
        <taxon>Neoteleostei</taxon>
        <taxon>Acanthomorphata</taxon>
        <taxon>Ovalentaria</taxon>
        <taxon>Atherinomorphae</taxon>
        <taxon>Cyprinodontiformes</taxon>
        <taxon>Goodeidae</taxon>
        <taxon>Ataeniobius</taxon>
    </lineage>
</organism>